<name>A0A979G489_CHIPD</name>
<reference evidence="1 2" key="2">
    <citation type="journal article" date="2010" name="Stand. Genomic Sci.">
        <title>Complete genome sequence of Chitinophaga pinensis type strain (UQM 2034).</title>
        <authorList>
            <person name="Glavina Del Rio T."/>
            <person name="Abt B."/>
            <person name="Spring S."/>
            <person name="Lapidus A."/>
            <person name="Nolan M."/>
            <person name="Tice H."/>
            <person name="Copeland A."/>
            <person name="Cheng J.F."/>
            <person name="Chen F."/>
            <person name="Bruce D."/>
            <person name="Goodwin L."/>
            <person name="Pitluck S."/>
            <person name="Ivanova N."/>
            <person name="Mavromatis K."/>
            <person name="Mikhailova N."/>
            <person name="Pati A."/>
            <person name="Chen A."/>
            <person name="Palaniappan K."/>
            <person name="Land M."/>
            <person name="Hauser L."/>
            <person name="Chang Y.J."/>
            <person name="Jeffries C.D."/>
            <person name="Chain P."/>
            <person name="Saunders E."/>
            <person name="Detter J.C."/>
            <person name="Brettin T."/>
            <person name="Rohde M."/>
            <person name="Goker M."/>
            <person name="Bristow J."/>
            <person name="Eisen J.A."/>
            <person name="Markowitz V."/>
            <person name="Hugenholtz P."/>
            <person name="Kyrpides N.C."/>
            <person name="Klenk H.P."/>
            <person name="Lucas S."/>
        </authorList>
    </citation>
    <scope>NUCLEOTIDE SEQUENCE [LARGE SCALE GENOMIC DNA]</scope>
    <source>
        <strain evidence="2">ATCC 43595 / DSM 2588 / LMG 13176 / NBRC 15968 / NCIMB 11800 / UQM 2034</strain>
    </source>
</reference>
<dbReference type="KEGG" id="cpi:Cpin_2874"/>
<dbReference type="AlphaFoldDB" id="A0A979G489"/>
<evidence type="ECO:0000313" key="1">
    <source>
        <dbReference type="EMBL" id="ACU60353.1"/>
    </source>
</evidence>
<reference evidence="2" key="1">
    <citation type="submission" date="2009-08" db="EMBL/GenBank/DDBJ databases">
        <title>The complete genome of Chitinophaga pinensis DSM 2588.</title>
        <authorList>
            <consortium name="US DOE Joint Genome Institute (JGI-PGF)"/>
            <person name="Lucas S."/>
            <person name="Copeland A."/>
            <person name="Lapidus A."/>
            <person name="Glavina del Rio T."/>
            <person name="Dalin E."/>
            <person name="Tice H."/>
            <person name="Bruce D."/>
            <person name="Goodwin L."/>
            <person name="Pitluck S."/>
            <person name="Kyrpides N."/>
            <person name="Mavromatis K."/>
            <person name="Ivanova N."/>
            <person name="Mikhailova N."/>
            <person name="Sims D."/>
            <person name="Meinche L."/>
            <person name="Brettin T."/>
            <person name="Detter J.C."/>
            <person name="Han C."/>
            <person name="Larimer F."/>
            <person name="Land M."/>
            <person name="Hauser L."/>
            <person name="Markowitz V."/>
            <person name="Cheng J.-F."/>
            <person name="Hugenholtz P."/>
            <person name="Woyke T."/>
            <person name="Wu D."/>
            <person name="Spring S."/>
            <person name="Klenk H.-P."/>
            <person name="Eisen J.A."/>
        </authorList>
    </citation>
    <scope>NUCLEOTIDE SEQUENCE [LARGE SCALE GENOMIC DNA]</scope>
    <source>
        <strain evidence="2">ATCC 43595 / DSM 2588 / LMG 13176 / NBRC 15968 / NCIMB 11800 / UQM 2034</strain>
    </source>
</reference>
<dbReference type="EMBL" id="CP001699">
    <property type="protein sequence ID" value="ACU60353.1"/>
    <property type="molecule type" value="Genomic_DNA"/>
</dbReference>
<gene>
    <name evidence="1" type="ordered locus">Cpin_2874</name>
</gene>
<dbReference type="Proteomes" id="UP000002215">
    <property type="component" value="Chromosome"/>
</dbReference>
<protein>
    <recommendedName>
        <fullName evidence="3">Lipoprotein</fullName>
    </recommendedName>
</protein>
<sequence length="246" mass="28180">MRTGIIISLLLLLSSCFRKPIPVSYFNTGTFILEDTVFTANEYLKSLEDDSYPIFYIGPTTDTIRTGKRYWLRREKRFREHPPYCVYKLSGANVAIQVDTLSAVCQPVEYLNEDRVIDRYCDSNRYYHASVVLIRNISDTAVSMGISFSVSTVHREMLNSRGQWVKVTEKLGEGWFCGTGQPHIYLMPGELIVSKISHFTGAHRVSCRLALGRSYDTSQVYSNTFTECIDDSLLRVVEENIAIKRR</sequence>
<accession>A0A979G489</accession>
<evidence type="ECO:0000313" key="2">
    <source>
        <dbReference type="Proteomes" id="UP000002215"/>
    </source>
</evidence>
<dbReference type="RefSeq" id="WP_012790529.1">
    <property type="nucleotide sequence ID" value="NC_013132.1"/>
</dbReference>
<dbReference type="OrthoDB" id="654711at2"/>
<dbReference type="PROSITE" id="PS51257">
    <property type="entry name" value="PROKAR_LIPOPROTEIN"/>
    <property type="match status" value="1"/>
</dbReference>
<proteinExistence type="predicted"/>
<evidence type="ECO:0008006" key="3">
    <source>
        <dbReference type="Google" id="ProtNLM"/>
    </source>
</evidence>
<organism evidence="1 2">
    <name type="scientific">Chitinophaga pinensis (strain ATCC 43595 / DSM 2588 / LMG 13176 / NBRC 15968 / NCIMB 11800 / UQM 2034)</name>
    <dbReference type="NCBI Taxonomy" id="485918"/>
    <lineage>
        <taxon>Bacteria</taxon>
        <taxon>Pseudomonadati</taxon>
        <taxon>Bacteroidota</taxon>
        <taxon>Chitinophagia</taxon>
        <taxon>Chitinophagales</taxon>
        <taxon>Chitinophagaceae</taxon>
        <taxon>Chitinophaga</taxon>
    </lineage>
</organism>